<comment type="caution">
    <text evidence="1">The sequence shown here is derived from an EMBL/GenBank/DDBJ whole genome shotgun (WGS) entry which is preliminary data.</text>
</comment>
<accession>A0ABP5DED5</accession>
<protein>
    <submittedName>
        <fullName evidence="1">Uncharacterized protein</fullName>
    </submittedName>
</protein>
<proteinExistence type="predicted"/>
<gene>
    <name evidence="1" type="ORF">GCM10009798_43500</name>
</gene>
<reference evidence="2" key="1">
    <citation type="journal article" date="2019" name="Int. J. Syst. Evol. Microbiol.">
        <title>The Global Catalogue of Microorganisms (GCM) 10K type strain sequencing project: providing services to taxonomists for standard genome sequencing and annotation.</title>
        <authorList>
            <consortium name="The Broad Institute Genomics Platform"/>
            <consortium name="The Broad Institute Genome Sequencing Center for Infectious Disease"/>
            <person name="Wu L."/>
            <person name="Ma J."/>
        </authorList>
    </citation>
    <scope>NUCLEOTIDE SEQUENCE [LARGE SCALE GENOMIC DNA]</scope>
    <source>
        <strain evidence="2">JCM 15309</strain>
    </source>
</reference>
<dbReference type="EMBL" id="BAAAPB010000008">
    <property type="protein sequence ID" value="GAA1977575.1"/>
    <property type="molecule type" value="Genomic_DNA"/>
</dbReference>
<name>A0ABP5DED5_9ACTN</name>
<sequence>MTRVMGRWSITHREPVMLIRGRSAADILRRHGFKPLWSASGKGWVLDDRHLADVAAIAGMNTLGYKLLHADSSECQCTTAPKAQARIYDADPSECNCDLPDTADVTLLSDLLDAIEIGHFHREAS</sequence>
<evidence type="ECO:0000313" key="2">
    <source>
        <dbReference type="Proteomes" id="UP001500571"/>
    </source>
</evidence>
<organism evidence="1 2">
    <name type="scientific">Nocardioides panacihumi</name>
    <dbReference type="NCBI Taxonomy" id="400774"/>
    <lineage>
        <taxon>Bacteria</taxon>
        <taxon>Bacillati</taxon>
        <taxon>Actinomycetota</taxon>
        <taxon>Actinomycetes</taxon>
        <taxon>Propionibacteriales</taxon>
        <taxon>Nocardioidaceae</taxon>
        <taxon>Nocardioides</taxon>
    </lineage>
</organism>
<evidence type="ECO:0000313" key="1">
    <source>
        <dbReference type="EMBL" id="GAA1977575.1"/>
    </source>
</evidence>
<dbReference type="Proteomes" id="UP001500571">
    <property type="component" value="Unassembled WGS sequence"/>
</dbReference>
<keyword evidence="2" id="KW-1185">Reference proteome</keyword>
<dbReference type="RefSeq" id="WP_344048617.1">
    <property type="nucleotide sequence ID" value="NZ_BAAAPB010000008.1"/>
</dbReference>